<dbReference type="Pfam" id="PF00010">
    <property type="entry name" value="HLH"/>
    <property type="match status" value="1"/>
</dbReference>
<evidence type="ECO:0000256" key="5">
    <source>
        <dbReference type="ARBA" id="ARBA00023015"/>
    </source>
</evidence>
<feature type="compositionally biased region" description="Basic and acidic residues" evidence="9">
    <location>
        <begin position="85"/>
        <end position="96"/>
    </location>
</feature>
<dbReference type="InterPro" id="IPR011598">
    <property type="entry name" value="bHLH_dom"/>
</dbReference>
<evidence type="ECO:0000259" key="10">
    <source>
        <dbReference type="PROSITE" id="PS50888"/>
    </source>
</evidence>
<feature type="domain" description="BHLH" evidence="10">
    <location>
        <begin position="454"/>
        <end position="504"/>
    </location>
</feature>
<evidence type="ECO:0000256" key="3">
    <source>
        <dbReference type="ARBA" id="ARBA00022782"/>
    </source>
</evidence>
<accession>A0A812EIN0</accession>
<dbReference type="GO" id="GO:0030154">
    <property type="term" value="P:cell differentiation"/>
    <property type="evidence" value="ECO:0007669"/>
    <property type="project" value="UniProtKB-KW"/>
</dbReference>
<keyword evidence="12" id="KW-1185">Reference proteome</keyword>
<keyword evidence="2" id="KW-0217">Developmental protein</keyword>
<evidence type="ECO:0000256" key="7">
    <source>
        <dbReference type="ARBA" id="ARBA00023163"/>
    </source>
</evidence>
<feature type="compositionally biased region" description="Basic and acidic residues" evidence="9">
    <location>
        <begin position="49"/>
        <end position="60"/>
    </location>
</feature>
<name>A0A812EIN0_ACAPH</name>
<dbReference type="GO" id="GO:0046983">
    <property type="term" value="F:protein dimerization activity"/>
    <property type="evidence" value="ECO:0007669"/>
    <property type="project" value="InterPro"/>
</dbReference>
<dbReference type="GO" id="GO:0000981">
    <property type="term" value="F:DNA-binding transcription factor activity, RNA polymerase II-specific"/>
    <property type="evidence" value="ECO:0007669"/>
    <property type="project" value="TreeGrafter"/>
</dbReference>
<dbReference type="EMBL" id="CAHIKZ030005354">
    <property type="protein sequence ID" value="CAE1323144.1"/>
    <property type="molecule type" value="Genomic_DNA"/>
</dbReference>
<dbReference type="PROSITE" id="PS50888">
    <property type="entry name" value="BHLH"/>
    <property type="match status" value="1"/>
</dbReference>
<dbReference type="AlphaFoldDB" id="A0A812EIN0"/>
<comment type="subcellular location">
    <subcellularLocation>
        <location evidence="1">Nucleus</location>
    </subcellularLocation>
</comment>
<dbReference type="Gene3D" id="4.10.280.10">
    <property type="entry name" value="Helix-loop-helix DNA-binding domain"/>
    <property type="match status" value="1"/>
</dbReference>
<dbReference type="CDD" id="cd19683">
    <property type="entry name" value="bHLH_SOHLH_like"/>
    <property type="match status" value="1"/>
</dbReference>
<keyword evidence="5" id="KW-0805">Transcription regulation</keyword>
<dbReference type="GO" id="GO:0000978">
    <property type="term" value="F:RNA polymerase II cis-regulatory region sequence-specific DNA binding"/>
    <property type="evidence" value="ECO:0007669"/>
    <property type="project" value="TreeGrafter"/>
</dbReference>
<protein>
    <recommendedName>
        <fullName evidence="10">BHLH domain-containing protein</fullName>
    </recommendedName>
</protein>
<gene>
    <name evidence="11" type="ORF">SPHA_73009</name>
</gene>
<evidence type="ECO:0000256" key="4">
    <source>
        <dbReference type="ARBA" id="ARBA00022871"/>
    </source>
</evidence>
<evidence type="ECO:0000256" key="2">
    <source>
        <dbReference type="ARBA" id="ARBA00022473"/>
    </source>
</evidence>
<comment type="caution">
    <text evidence="11">The sequence shown here is derived from an EMBL/GenBank/DDBJ whole genome shotgun (WGS) entry which is preliminary data.</text>
</comment>
<keyword evidence="4" id="KW-0744">Spermatogenesis</keyword>
<dbReference type="PANTHER" id="PTHR15402">
    <property type="entry name" value="TRANSCRIPTION FACTOR-LIKE 5 PROTEIN"/>
    <property type="match status" value="1"/>
</dbReference>
<dbReference type="Proteomes" id="UP000597762">
    <property type="component" value="Unassembled WGS sequence"/>
</dbReference>
<dbReference type="PANTHER" id="PTHR15402:SF2">
    <property type="entry name" value="TRANSCRIPTION FACTOR LIKE 5"/>
    <property type="match status" value="1"/>
</dbReference>
<keyword evidence="3" id="KW-0221">Differentiation</keyword>
<dbReference type="GO" id="GO:0007283">
    <property type="term" value="P:spermatogenesis"/>
    <property type="evidence" value="ECO:0007669"/>
    <property type="project" value="UniProtKB-KW"/>
</dbReference>
<dbReference type="InterPro" id="IPR039583">
    <property type="entry name" value="TCFL5/SOLH1/2"/>
</dbReference>
<evidence type="ECO:0000313" key="12">
    <source>
        <dbReference type="Proteomes" id="UP000597762"/>
    </source>
</evidence>
<keyword evidence="6" id="KW-0238">DNA-binding</keyword>
<reference evidence="11" key="1">
    <citation type="submission" date="2021-01" db="EMBL/GenBank/DDBJ databases">
        <authorList>
            <person name="Li R."/>
            <person name="Bekaert M."/>
        </authorList>
    </citation>
    <scope>NUCLEOTIDE SEQUENCE</scope>
    <source>
        <strain evidence="11">Farmed</strain>
    </source>
</reference>
<feature type="compositionally biased region" description="Polar residues" evidence="9">
    <location>
        <begin position="75"/>
        <end position="84"/>
    </location>
</feature>
<sequence>MEDHDDEQSKSIQQDMSDNMTLLPEKNGQDQTFENEGKLLEVVSRHIHSRDDENNAKDDFPSPSPCKIARHETPGLSSTGNRQCDPTEDKTLRCDQSDSSPCLNLSLPTPSTSVVVSKEVGNNYEEKVHLANNDKNGLDISSYTLMFPNTTRQGSISAAPITNNGQVQNILVLNLPPGVNAVLSDQPSETEDNMLMTPDIGQGLQEVTNMSSCTSSSTPQVACDTTTKHNYSDDSKARKCPGIESGTSRVKFLSQVTPDGYVFNTPEQNLAHPSSKNILNASFSSISSSTSLRNDELGRSPNSLNHVEVENWQKFRDHSKENSPTSILNGMQGFGPLANHIPVSSYILDSNQMMSDSPQINHDPTVQATHQVCTLATSQTGSQIPSTPHSKHGQLTFCHNGLIPQPPMMKEEEKPCPLNYLQTMNPNYSANVSRKTNSLLCLKSNLANSKENDPTRHLHNLNERKRRARITIACDFMRKLVPGLSDKTDKATVFEYAARYIHFLNAQVGKEYDANFLVKYCNY</sequence>
<evidence type="ECO:0000313" key="11">
    <source>
        <dbReference type="EMBL" id="CAE1323144.1"/>
    </source>
</evidence>
<evidence type="ECO:0000256" key="1">
    <source>
        <dbReference type="ARBA" id="ARBA00004123"/>
    </source>
</evidence>
<evidence type="ECO:0000256" key="9">
    <source>
        <dbReference type="SAM" id="MobiDB-lite"/>
    </source>
</evidence>
<dbReference type="OrthoDB" id="690068at2759"/>
<proteinExistence type="predicted"/>
<feature type="region of interest" description="Disordered" evidence="9">
    <location>
        <begin position="1"/>
        <end position="99"/>
    </location>
</feature>
<keyword evidence="8" id="KW-0539">Nucleus</keyword>
<feature type="compositionally biased region" description="Polar residues" evidence="9">
    <location>
        <begin position="10"/>
        <end position="20"/>
    </location>
</feature>
<dbReference type="SUPFAM" id="SSF47459">
    <property type="entry name" value="HLH, helix-loop-helix DNA-binding domain"/>
    <property type="match status" value="1"/>
</dbReference>
<evidence type="ECO:0000256" key="6">
    <source>
        <dbReference type="ARBA" id="ARBA00023125"/>
    </source>
</evidence>
<evidence type="ECO:0000256" key="8">
    <source>
        <dbReference type="ARBA" id="ARBA00023242"/>
    </source>
</evidence>
<keyword evidence="7" id="KW-0804">Transcription</keyword>
<dbReference type="SMART" id="SM00353">
    <property type="entry name" value="HLH"/>
    <property type="match status" value="1"/>
</dbReference>
<organism evidence="11 12">
    <name type="scientific">Acanthosepion pharaonis</name>
    <name type="common">Pharaoh cuttlefish</name>
    <name type="synonym">Sepia pharaonis</name>
    <dbReference type="NCBI Taxonomy" id="158019"/>
    <lineage>
        <taxon>Eukaryota</taxon>
        <taxon>Metazoa</taxon>
        <taxon>Spiralia</taxon>
        <taxon>Lophotrochozoa</taxon>
        <taxon>Mollusca</taxon>
        <taxon>Cephalopoda</taxon>
        <taxon>Coleoidea</taxon>
        <taxon>Decapodiformes</taxon>
        <taxon>Sepiida</taxon>
        <taxon>Sepiina</taxon>
        <taxon>Sepiidae</taxon>
        <taxon>Acanthosepion</taxon>
    </lineage>
</organism>
<dbReference type="GO" id="GO:0005634">
    <property type="term" value="C:nucleus"/>
    <property type="evidence" value="ECO:0007669"/>
    <property type="project" value="UniProtKB-SubCell"/>
</dbReference>
<dbReference type="InterPro" id="IPR036638">
    <property type="entry name" value="HLH_DNA-bd_sf"/>
</dbReference>